<dbReference type="RefSeq" id="XP_026287948.2">
    <property type="nucleotide sequence ID" value="XM_026432163.2"/>
</dbReference>
<dbReference type="InterPro" id="IPR001810">
    <property type="entry name" value="F-box_dom"/>
</dbReference>
<keyword evidence="2" id="KW-1185">Reference proteome</keyword>
<dbReference type="Gene3D" id="3.80.10.10">
    <property type="entry name" value="Ribonuclease Inhibitor"/>
    <property type="match status" value="1"/>
</dbReference>
<accession>A0A6J1T3S7</accession>
<dbReference type="SUPFAM" id="SSF81383">
    <property type="entry name" value="F-box domain"/>
    <property type="match status" value="2"/>
</dbReference>
<feature type="domain" description="F-box" evidence="1">
    <location>
        <begin position="1"/>
        <end position="44"/>
    </location>
</feature>
<dbReference type="SUPFAM" id="SSF52047">
    <property type="entry name" value="RNI-like"/>
    <property type="match status" value="1"/>
</dbReference>
<dbReference type="KEGG" id="foc:113213179"/>
<reference evidence="3" key="1">
    <citation type="submission" date="2025-08" db="UniProtKB">
        <authorList>
            <consortium name="RefSeq"/>
        </authorList>
    </citation>
    <scope>IDENTIFICATION</scope>
    <source>
        <tissue evidence="3">Whole organism</tissue>
    </source>
</reference>
<sequence>MDDLPDDAVLAVLQHLDVSALLACRLVCRRLGGLVVHPDLWRHRRVSRKDPWLLPALQLAPCLGELEVEPARAGRGIVCYTATRCGAVTLRLTVSHYSSLPGAFLLNSQLALGRLKHLHLDLQVHFAKKGVFNASVLLAAVASSCGLQTLVVLVSEFPRPSWAPTASFIGDLGKLDIAPTVHPPSLRHFHCRLIPNLEPFINHILVAHAATLKVVELVNPDGSLRSPVTTTLLAAQPKLSSRESENVMGPLPDAEVLKVLQCLDVPDLLACRLVCRRLGGLALHPDAWRHRRLSHKDPWLRPALRLAPCLDELEVELALANPCRQEVLDYMTTTCAAAALRLAVKDCSSCYEVGALMVSKQVTLGRLKRLHIALDDLSRDGASVLLAAVASSTALETLVVSEIRCVYHVADALSGHHLSTTKVHPPSLRHLRCPLQPSLVYFINHMLNAHAETLETVDLLHPNRRTLNWGYTMVTARMMAVPLNPGLECVILGGMPHLRKLECCLLPGLQAAAECTSLREVTLWVSEQMRDHAADAEEFLARASQLRSVSLTYRRRSSGRRESAGIGAGLILALTRQPARSQLESLVADNDGDLDDSQLRPFLDALPSLPALRHLEMNGVLHGVLPDRVSPDRTPALRTLRLLPAMGRAPNCVHGYVHSPALSALLDNNPALEVHVCAPYYCETTAKPCSWCAMACHRRELPEAVWETPNKWPYAKLPGHLWVNVTRFVQHLKRKFPQ</sequence>
<protein>
    <submittedName>
        <fullName evidence="3">Uncharacterized protein LOC113213179</fullName>
    </submittedName>
</protein>
<proteinExistence type="predicted"/>
<dbReference type="PANTHER" id="PTHR38926:SF5">
    <property type="entry name" value="F-BOX AND LEUCINE-RICH REPEAT PROTEIN 6"/>
    <property type="match status" value="1"/>
</dbReference>
<organism evidence="2 3">
    <name type="scientific">Frankliniella occidentalis</name>
    <name type="common">Western flower thrips</name>
    <name type="synonym">Euthrips occidentalis</name>
    <dbReference type="NCBI Taxonomy" id="133901"/>
    <lineage>
        <taxon>Eukaryota</taxon>
        <taxon>Metazoa</taxon>
        <taxon>Ecdysozoa</taxon>
        <taxon>Arthropoda</taxon>
        <taxon>Hexapoda</taxon>
        <taxon>Insecta</taxon>
        <taxon>Pterygota</taxon>
        <taxon>Neoptera</taxon>
        <taxon>Paraneoptera</taxon>
        <taxon>Thysanoptera</taxon>
        <taxon>Terebrantia</taxon>
        <taxon>Thripoidea</taxon>
        <taxon>Thripidae</taxon>
        <taxon>Frankliniella</taxon>
    </lineage>
</organism>
<evidence type="ECO:0000313" key="2">
    <source>
        <dbReference type="Proteomes" id="UP000504606"/>
    </source>
</evidence>
<gene>
    <name evidence="3" type="primary">LOC113213179</name>
</gene>
<evidence type="ECO:0000313" key="3">
    <source>
        <dbReference type="RefSeq" id="XP_026287948.2"/>
    </source>
</evidence>
<dbReference type="Gene3D" id="1.20.1280.50">
    <property type="match status" value="1"/>
</dbReference>
<dbReference type="PANTHER" id="PTHR38926">
    <property type="entry name" value="F-BOX DOMAIN CONTAINING PROTEIN, EXPRESSED"/>
    <property type="match status" value="1"/>
</dbReference>
<name>A0A6J1T3S7_FRAOC</name>
<dbReference type="SMART" id="SM00256">
    <property type="entry name" value="FBOX"/>
    <property type="match status" value="2"/>
</dbReference>
<feature type="domain" description="F-box" evidence="1">
    <location>
        <begin position="245"/>
        <end position="291"/>
    </location>
</feature>
<dbReference type="InterPro" id="IPR032675">
    <property type="entry name" value="LRR_dom_sf"/>
</dbReference>
<dbReference type="AlphaFoldDB" id="A0A6J1T3S7"/>
<dbReference type="Pfam" id="PF12937">
    <property type="entry name" value="F-box-like"/>
    <property type="match status" value="2"/>
</dbReference>
<dbReference type="PROSITE" id="PS50181">
    <property type="entry name" value="FBOX"/>
    <property type="match status" value="2"/>
</dbReference>
<dbReference type="Proteomes" id="UP000504606">
    <property type="component" value="Unplaced"/>
</dbReference>
<dbReference type="InterPro" id="IPR036047">
    <property type="entry name" value="F-box-like_dom_sf"/>
</dbReference>
<dbReference type="GeneID" id="113213179"/>
<evidence type="ECO:0000259" key="1">
    <source>
        <dbReference type="PROSITE" id="PS50181"/>
    </source>
</evidence>